<keyword evidence="1" id="KW-0547">Nucleotide-binding</keyword>
<dbReference type="Gene3D" id="3.40.50.300">
    <property type="entry name" value="P-loop containing nucleotide triphosphate hydrolases"/>
    <property type="match status" value="1"/>
</dbReference>
<dbReference type="SUPFAM" id="SSF52540">
    <property type="entry name" value="P-loop containing nucleoside triphosphate hydrolases"/>
    <property type="match status" value="1"/>
</dbReference>
<dbReference type="GO" id="GO:0005524">
    <property type="term" value="F:ATP binding"/>
    <property type="evidence" value="ECO:0007669"/>
    <property type="project" value="UniProtKB-KW"/>
</dbReference>
<dbReference type="GO" id="GO:0043139">
    <property type="term" value="F:5'-3' DNA helicase activity"/>
    <property type="evidence" value="ECO:0007669"/>
    <property type="project" value="TreeGrafter"/>
</dbReference>
<protein>
    <recommendedName>
        <fullName evidence="5">DNA2/NAM7 helicase-like C-terminal domain-containing protein</fullName>
    </recommendedName>
</protein>
<keyword evidence="7" id="KW-1185">Reference proteome</keyword>
<evidence type="ECO:0000256" key="4">
    <source>
        <dbReference type="ARBA" id="ARBA00022840"/>
    </source>
</evidence>
<evidence type="ECO:0000313" key="6">
    <source>
        <dbReference type="EMBL" id="KAG7292817.1"/>
    </source>
</evidence>
<evidence type="ECO:0000259" key="5">
    <source>
        <dbReference type="Pfam" id="PF13087"/>
    </source>
</evidence>
<dbReference type="InterPro" id="IPR027417">
    <property type="entry name" value="P-loop_NTPase"/>
</dbReference>
<keyword evidence="3" id="KW-0347">Helicase</keyword>
<dbReference type="Proteomes" id="UP001197093">
    <property type="component" value="Unassembled WGS sequence"/>
</dbReference>
<keyword evidence="4" id="KW-0067">ATP-binding</keyword>
<dbReference type="InterPro" id="IPR041679">
    <property type="entry name" value="DNA2/NAM7-like_C"/>
</dbReference>
<sequence>MVYQELVRDNFGSRLAHSVRDYQSFKPGKITILSPYEANVKLAARYRKGPKYTALLEMDPASTVNAFQGQETDIVIVIVGTSFPTPGPGFTSDPHRLNVLLTRQRCGLIVVGDVDIRGPGGCTRYGKGQGKGAKAEPKSVLVVSPSGERKWVEALMLQHIYDSMVSSGRVGRINAAK</sequence>
<dbReference type="InterPro" id="IPR050534">
    <property type="entry name" value="Coronavir_polyprotein_1ab"/>
</dbReference>
<gene>
    <name evidence="6" type="ORF">NEMBOFW57_002862</name>
</gene>
<reference evidence="6" key="1">
    <citation type="submission" date="2023-02" db="EMBL/GenBank/DDBJ databases">
        <authorList>
            <person name="Palmer J.M."/>
        </authorList>
    </citation>
    <scope>NUCLEOTIDE SEQUENCE</scope>
    <source>
        <strain evidence="6">FW57</strain>
    </source>
</reference>
<dbReference type="Pfam" id="PF13087">
    <property type="entry name" value="AAA_12"/>
    <property type="match status" value="1"/>
</dbReference>
<name>A0AAD4I250_9PEZI</name>
<dbReference type="PANTHER" id="PTHR43788:SF8">
    <property type="entry name" value="DNA-BINDING PROTEIN SMUBP-2"/>
    <property type="match status" value="1"/>
</dbReference>
<evidence type="ECO:0000256" key="2">
    <source>
        <dbReference type="ARBA" id="ARBA00022801"/>
    </source>
</evidence>
<evidence type="ECO:0000313" key="7">
    <source>
        <dbReference type="Proteomes" id="UP001197093"/>
    </source>
</evidence>
<feature type="domain" description="DNA2/NAM7 helicase-like C-terminal" evidence="5">
    <location>
        <begin position="25"/>
        <end position="114"/>
    </location>
</feature>
<organism evidence="6 7">
    <name type="scientific">Staphylotrichum longicolle</name>
    <dbReference type="NCBI Taxonomy" id="669026"/>
    <lineage>
        <taxon>Eukaryota</taxon>
        <taxon>Fungi</taxon>
        <taxon>Dikarya</taxon>
        <taxon>Ascomycota</taxon>
        <taxon>Pezizomycotina</taxon>
        <taxon>Sordariomycetes</taxon>
        <taxon>Sordariomycetidae</taxon>
        <taxon>Sordariales</taxon>
        <taxon>Chaetomiaceae</taxon>
        <taxon>Staphylotrichum</taxon>
    </lineage>
</organism>
<comment type="caution">
    <text evidence="6">The sequence shown here is derived from an EMBL/GenBank/DDBJ whole genome shotgun (WGS) entry which is preliminary data.</text>
</comment>
<dbReference type="PANTHER" id="PTHR43788">
    <property type="entry name" value="DNA2/NAM7 HELICASE FAMILY MEMBER"/>
    <property type="match status" value="1"/>
</dbReference>
<accession>A0AAD4I250</accession>
<keyword evidence="2" id="KW-0378">Hydrolase</keyword>
<evidence type="ECO:0000256" key="3">
    <source>
        <dbReference type="ARBA" id="ARBA00022806"/>
    </source>
</evidence>
<proteinExistence type="predicted"/>
<dbReference type="EMBL" id="JAHCVI010000001">
    <property type="protein sequence ID" value="KAG7292817.1"/>
    <property type="molecule type" value="Genomic_DNA"/>
</dbReference>
<dbReference type="GO" id="GO:0016787">
    <property type="term" value="F:hydrolase activity"/>
    <property type="evidence" value="ECO:0007669"/>
    <property type="project" value="UniProtKB-KW"/>
</dbReference>
<dbReference type="AlphaFoldDB" id="A0AAD4I250"/>
<evidence type="ECO:0000256" key="1">
    <source>
        <dbReference type="ARBA" id="ARBA00022741"/>
    </source>
</evidence>